<dbReference type="GO" id="GO:0000981">
    <property type="term" value="F:DNA-binding transcription factor activity, RNA polymerase II-specific"/>
    <property type="evidence" value="ECO:0007669"/>
    <property type="project" value="TreeGrafter"/>
</dbReference>
<dbReference type="Proteomes" id="UP001302745">
    <property type="component" value="Unassembled WGS sequence"/>
</dbReference>
<protein>
    <recommendedName>
        <fullName evidence="5">MYND-type domain-containing protein</fullName>
    </recommendedName>
</protein>
<dbReference type="PANTHER" id="PTHR10237">
    <property type="entry name" value="DEFORMED EPIDERMAL AUTOREGULATORY FACTOR 1 HOMOLOG SUPPRESSIN"/>
    <property type="match status" value="1"/>
</dbReference>
<dbReference type="InterPro" id="IPR043047">
    <property type="entry name" value="Hri1_N_sf"/>
</dbReference>
<proteinExistence type="predicted"/>
<evidence type="ECO:0000256" key="1">
    <source>
        <dbReference type="ARBA" id="ARBA00022723"/>
    </source>
</evidence>
<dbReference type="Gene3D" id="2.40.128.320">
    <property type="entry name" value="Protein HRI1, N-terminal domain"/>
    <property type="match status" value="1"/>
</dbReference>
<gene>
    <name evidence="6" type="ORF">C8A00DRAFT_42357</name>
</gene>
<evidence type="ECO:0000256" key="2">
    <source>
        <dbReference type="ARBA" id="ARBA00022771"/>
    </source>
</evidence>
<dbReference type="InterPro" id="IPR024119">
    <property type="entry name" value="TF_DEAF-1"/>
</dbReference>
<sequence>MLIAGMIDVILPLSRLDWAIAGTSSSSVVPSGETPPGEGTKHSQWAHWIDSRTADADGLVDEGDMFDDPSDASLTLEKGRMLNPATGVETDYEEVWRSEPIEMVPVLGGGDGMVSCLALRMEAAGAGEGPARGVRRGLVVRLGQYCQAFARDGDSITLERLKWDGEQQTWTRQFRIGNEELPTEIATHLAHETRIDDEVKASVPGGTTNGFSKGDCSAIAMLTPGYANLWQHFYPVGNTPAVCLTQGLPPEKRADILLLGCGDVRNIMFTLHCEGPRQIDITCCDSESTVIARNIILMTLILDDPDGQRNNDHWDIYYHVFLNRACHDLLLERIKKVHALAGSLETWRESEYGKLIRFCDKGTLTRVAEVWAFHISAATEKQSWMKKTFKAAIDSRKRMVGDTSCVMTGQRSATPTGILAAKDINDLYRHFWRHGSLHLDQAARSQATFANPMFVSPDTQLEDVVATARTEFSTWSGTFRERAQENVILRFFIGDVFPFCHTLQHRHVTGSSRAAGWYRGRHNTMDPLVLIEDDYGTDGTAPVSFNVIDTSNLLDHLGGLNLLGAVSPLLDDDASSSLFTETLLVGDHLPTISLLLGLFPVEYWTNTSPSSIGDEEIEERTQHFSRVTWKRPPSSSGQRMDLLHINESAFASLLYQIHLDMFPGEHPASIAMAALNRQSLRRLSLPTNTRASFAALLSMDALLSRIESSSALVMGRNGIQELYLYMHLLGVHSVDTLEDFPGHRVRMGMEPTRGPGLPGWQDMPSSLCLTLKVPRPALREMTDLDPKLVGTVPIQAVVQSSSGDLSSWQNMFSAVQLGFGKLSTGGSRFSNSFELNVKEDAQVPSWVLLLEPRTAITTLGDTDHVYISKDLPNQTGTIVVPSFAKDAFTPNDPTDVDVKTTITANIEPPARKIVSLTARLDLLSDALRSVLRGGKPVHINPVSPCTVTLTIDKTALDITFPLPVLANTLKTRIARASSYIELTATILPNPATHPSATFTCPVLFPPSSSTTTTTTPICWTTPRIHFPSLPTISLSNRTASNLQSFLPTHTGQMFTTREARIRTNPLNTSTQRPKERTRIAMKETLHHLFLQFPGFAGGNNNNNSTERKNATIFALHNTSSPATAAAAGINILIFVSSLRLDLARRTVVLDYGGDQGGRGRTAVVEGGVACVGGAVRVVGAPVSVEMGEEVVCGCGKGVFPAGWAVDNMPPPMWEVVKGACVRAAISPLFASALVESVVPDFGCQVGSGLGEGGDSGLISGCRNCGKQESKEGGGLKACAKCVTVKYCGRACQRADWKRHKKECIAKE</sequence>
<keyword evidence="1" id="KW-0479">Metal-binding</keyword>
<dbReference type="Pfam" id="PF01753">
    <property type="entry name" value="zf-MYND"/>
    <property type="match status" value="1"/>
</dbReference>
<dbReference type="Gene3D" id="6.10.140.2220">
    <property type="match status" value="1"/>
</dbReference>
<dbReference type="InterPro" id="IPR031818">
    <property type="entry name" value="Hri1"/>
</dbReference>
<reference evidence="6" key="1">
    <citation type="journal article" date="2023" name="Mol. Phylogenet. Evol.">
        <title>Genome-scale phylogeny and comparative genomics of the fungal order Sordariales.</title>
        <authorList>
            <person name="Hensen N."/>
            <person name="Bonometti L."/>
            <person name="Westerberg I."/>
            <person name="Brannstrom I.O."/>
            <person name="Guillou S."/>
            <person name="Cros-Aarteil S."/>
            <person name="Calhoun S."/>
            <person name="Haridas S."/>
            <person name="Kuo A."/>
            <person name="Mondo S."/>
            <person name="Pangilinan J."/>
            <person name="Riley R."/>
            <person name="LaButti K."/>
            <person name="Andreopoulos B."/>
            <person name="Lipzen A."/>
            <person name="Chen C."/>
            <person name="Yan M."/>
            <person name="Daum C."/>
            <person name="Ng V."/>
            <person name="Clum A."/>
            <person name="Steindorff A."/>
            <person name="Ohm R.A."/>
            <person name="Martin F."/>
            <person name="Silar P."/>
            <person name="Natvig D.O."/>
            <person name="Lalanne C."/>
            <person name="Gautier V."/>
            <person name="Ament-Velasquez S.L."/>
            <person name="Kruys A."/>
            <person name="Hutchinson M.I."/>
            <person name="Powell A.J."/>
            <person name="Barry K."/>
            <person name="Miller A.N."/>
            <person name="Grigoriev I.V."/>
            <person name="Debuchy R."/>
            <person name="Gladieux P."/>
            <person name="Hiltunen Thoren M."/>
            <person name="Johannesson H."/>
        </authorList>
    </citation>
    <scope>NUCLEOTIDE SEQUENCE</scope>
    <source>
        <strain evidence="6">CBS 538.74</strain>
    </source>
</reference>
<feature type="domain" description="MYND-type" evidence="5">
    <location>
        <begin position="1261"/>
        <end position="1303"/>
    </location>
</feature>
<name>A0AAN6VNP8_9PEZI</name>
<keyword evidence="3" id="KW-0862">Zinc</keyword>
<dbReference type="Pfam" id="PF16815">
    <property type="entry name" value="HRI1"/>
    <property type="match status" value="1"/>
</dbReference>
<dbReference type="PANTHER" id="PTHR10237:SF15">
    <property type="entry name" value="LD37257P"/>
    <property type="match status" value="1"/>
</dbReference>
<dbReference type="EMBL" id="MU856898">
    <property type="protein sequence ID" value="KAK4154968.1"/>
    <property type="molecule type" value="Genomic_DNA"/>
</dbReference>
<dbReference type="GO" id="GO:0008270">
    <property type="term" value="F:zinc ion binding"/>
    <property type="evidence" value="ECO:0007669"/>
    <property type="project" value="UniProtKB-KW"/>
</dbReference>
<dbReference type="Pfam" id="PF14737">
    <property type="entry name" value="DUF4470"/>
    <property type="match status" value="1"/>
</dbReference>
<dbReference type="GO" id="GO:0005634">
    <property type="term" value="C:nucleus"/>
    <property type="evidence" value="ECO:0007669"/>
    <property type="project" value="TreeGrafter"/>
</dbReference>
<dbReference type="CDD" id="cd11693">
    <property type="entry name" value="HRI1_C_like"/>
    <property type="match status" value="1"/>
</dbReference>
<dbReference type="PROSITE" id="PS01360">
    <property type="entry name" value="ZF_MYND_1"/>
    <property type="match status" value="1"/>
</dbReference>
<dbReference type="SUPFAM" id="SSF144232">
    <property type="entry name" value="HIT/MYND zinc finger-like"/>
    <property type="match status" value="1"/>
</dbReference>
<accession>A0AAN6VNP8</accession>
<dbReference type="PROSITE" id="PS50865">
    <property type="entry name" value="ZF_MYND_2"/>
    <property type="match status" value="1"/>
</dbReference>
<dbReference type="InterPro" id="IPR027974">
    <property type="entry name" value="DUF4470"/>
</dbReference>
<evidence type="ECO:0000256" key="3">
    <source>
        <dbReference type="ARBA" id="ARBA00022833"/>
    </source>
</evidence>
<comment type="caution">
    <text evidence="6">The sequence shown here is derived from an EMBL/GenBank/DDBJ whole genome shotgun (WGS) entry which is preliminary data.</text>
</comment>
<keyword evidence="7" id="KW-1185">Reference proteome</keyword>
<reference evidence="6" key="2">
    <citation type="submission" date="2023-05" db="EMBL/GenBank/DDBJ databases">
        <authorList>
            <consortium name="Lawrence Berkeley National Laboratory"/>
            <person name="Steindorff A."/>
            <person name="Hensen N."/>
            <person name="Bonometti L."/>
            <person name="Westerberg I."/>
            <person name="Brannstrom I.O."/>
            <person name="Guillou S."/>
            <person name="Cros-Aarteil S."/>
            <person name="Calhoun S."/>
            <person name="Haridas S."/>
            <person name="Kuo A."/>
            <person name="Mondo S."/>
            <person name="Pangilinan J."/>
            <person name="Riley R."/>
            <person name="Labutti K."/>
            <person name="Andreopoulos B."/>
            <person name="Lipzen A."/>
            <person name="Chen C."/>
            <person name="Yanf M."/>
            <person name="Daum C."/>
            <person name="Ng V."/>
            <person name="Clum A."/>
            <person name="Ohm R."/>
            <person name="Martin F."/>
            <person name="Silar P."/>
            <person name="Natvig D."/>
            <person name="Lalanne C."/>
            <person name="Gautier V."/>
            <person name="Ament-Velasquez S.L."/>
            <person name="Kruys A."/>
            <person name="Hutchinson M.I."/>
            <person name="Powell A.J."/>
            <person name="Barry K."/>
            <person name="Miller A.N."/>
            <person name="Grigoriev I.V."/>
            <person name="Debuchy R."/>
            <person name="Gladieux P."/>
            <person name="Thoren M.H."/>
            <person name="Johannesson H."/>
        </authorList>
    </citation>
    <scope>NUCLEOTIDE SEQUENCE</scope>
    <source>
        <strain evidence="6">CBS 538.74</strain>
    </source>
</reference>
<evidence type="ECO:0000256" key="4">
    <source>
        <dbReference type="PROSITE-ProRule" id="PRU00134"/>
    </source>
</evidence>
<organism evidence="6 7">
    <name type="scientific">Chaetomidium leptoderma</name>
    <dbReference type="NCBI Taxonomy" id="669021"/>
    <lineage>
        <taxon>Eukaryota</taxon>
        <taxon>Fungi</taxon>
        <taxon>Dikarya</taxon>
        <taxon>Ascomycota</taxon>
        <taxon>Pezizomycotina</taxon>
        <taxon>Sordariomycetes</taxon>
        <taxon>Sordariomycetidae</taxon>
        <taxon>Sordariales</taxon>
        <taxon>Chaetomiaceae</taxon>
        <taxon>Chaetomidium</taxon>
    </lineage>
</organism>
<evidence type="ECO:0000259" key="5">
    <source>
        <dbReference type="PROSITE" id="PS50865"/>
    </source>
</evidence>
<evidence type="ECO:0000313" key="7">
    <source>
        <dbReference type="Proteomes" id="UP001302745"/>
    </source>
</evidence>
<dbReference type="InterPro" id="IPR002893">
    <property type="entry name" value="Znf_MYND"/>
</dbReference>
<evidence type="ECO:0000313" key="6">
    <source>
        <dbReference type="EMBL" id="KAK4154968.1"/>
    </source>
</evidence>
<keyword evidence="2 4" id="KW-0863">Zinc-finger</keyword>